<feature type="non-terminal residue" evidence="2">
    <location>
        <position position="707"/>
    </location>
</feature>
<sequence>MILSCTGTSALKNNDSTWARWITTACDLFLSILLGFGLSSLINYYQQRKVKSILQVSTEQIMSKCERKLKFNKHIPQKTLSEFVPLQPYRVIVIRQQTSPVIINELIIEARKTNRFTIHPYDYKSSGDHYLEIEFLQQSSSIIISIEIFHQQNLLFERIDDFLSIILHPSNMIYTWKDFDKNLIDYQSYQVFLNGDINQCHFVNVQNCFKTWYNTTFGHNQNCNQLLDFNDIDGPLCSCSHRPVKCPTEQWSLTNAIAYTFHQNFSNGSTSSKTCPAITKLFNIIQNNWTRQQIEYFRKQCHINSPQSFKTWYNTTFNHNANCGQILDFDDIDGPLCTCTHRPLKYVNNQWSLINAIAYTFHEKFGTEEQGLQAILALSKLSLVIRENWNAQQVQDYISEHQAPEKNLTSIQLNSYREKNRMTRMPIIFEDETDNNEEWISMDEDNDNTWILYDDNNGEDEDNQLTSHHQEPEEFKDLDWNDVPNFICQLNYNHLKGYERHQVEEENRTILSSRRRLVAKKAIIRLPYKSTSFYIASEKDFQQKEVDYMNRTGAYKWIHTLDDAHSHVSETCLVEMIEQVERILDDLLDSNCIHQAQHMIMTFVRSSVRMHYLYFVPETHKENIPVRPIFVCNNGPTINIVRYITPLLWSIFDRATNCKRFSNGAIDVIHAIEHDAHMDHFQSPILFVTFNLDDLINIFPHDETIIA</sequence>
<keyword evidence="1" id="KW-1133">Transmembrane helix</keyword>
<proteinExistence type="predicted"/>
<protein>
    <submittedName>
        <fullName evidence="2">Uncharacterized protein</fullName>
    </submittedName>
</protein>
<evidence type="ECO:0000313" key="5">
    <source>
        <dbReference type="Proteomes" id="UP000663870"/>
    </source>
</evidence>
<comment type="caution">
    <text evidence="2">The sequence shown here is derived from an EMBL/GenBank/DDBJ whole genome shotgun (WGS) entry which is preliminary data.</text>
</comment>
<evidence type="ECO:0000256" key="1">
    <source>
        <dbReference type="SAM" id="Phobius"/>
    </source>
</evidence>
<feature type="transmembrane region" description="Helical" evidence="1">
    <location>
        <begin position="21"/>
        <end position="45"/>
    </location>
</feature>
<organism evidence="2 4">
    <name type="scientific">Rotaria sordida</name>
    <dbReference type="NCBI Taxonomy" id="392033"/>
    <lineage>
        <taxon>Eukaryota</taxon>
        <taxon>Metazoa</taxon>
        <taxon>Spiralia</taxon>
        <taxon>Gnathifera</taxon>
        <taxon>Rotifera</taxon>
        <taxon>Eurotatoria</taxon>
        <taxon>Bdelloidea</taxon>
        <taxon>Philodinida</taxon>
        <taxon>Philodinidae</taxon>
        <taxon>Rotaria</taxon>
    </lineage>
</organism>
<dbReference type="AlphaFoldDB" id="A0A815RR29"/>
<dbReference type="Proteomes" id="UP000663870">
    <property type="component" value="Unassembled WGS sequence"/>
</dbReference>
<evidence type="ECO:0000313" key="3">
    <source>
        <dbReference type="EMBL" id="CAF1648240.1"/>
    </source>
</evidence>
<keyword evidence="1" id="KW-0812">Transmembrane</keyword>
<name>A0A815RR29_9BILA</name>
<keyword evidence="1" id="KW-0472">Membrane</keyword>
<reference evidence="2" key="1">
    <citation type="submission" date="2021-02" db="EMBL/GenBank/DDBJ databases">
        <authorList>
            <person name="Nowell W R."/>
        </authorList>
    </citation>
    <scope>NUCLEOTIDE SEQUENCE</scope>
</reference>
<evidence type="ECO:0000313" key="4">
    <source>
        <dbReference type="Proteomes" id="UP000663854"/>
    </source>
</evidence>
<accession>A0A815RR29</accession>
<gene>
    <name evidence="3" type="ORF">JXQ802_LOCUS54196</name>
    <name evidence="2" type="ORF">PYM288_LOCUS37768</name>
</gene>
<dbReference type="Proteomes" id="UP000663854">
    <property type="component" value="Unassembled WGS sequence"/>
</dbReference>
<dbReference type="EMBL" id="CAJNOL010010209">
    <property type="protein sequence ID" value="CAF1648240.1"/>
    <property type="molecule type" value="Genomic_DNA"/>
</dbReference>
<evidence type="ECO:0000313" key="2">
    <source>
        <dbReference type="EMBL" id="CAF1481188.1"/>
    </source>
</evidence>
<keyword evidence="5" id="KW-1185">Reference proteome</keyword>
<dbReference type="EMBL" id="CAJNOH010008516">
    <property type="protein sequence ID" value="CAF1481188.1"/>
    <property type="molecule type" value="Genomic_DNA"/>
</dbReference>